<reference evidence="2" key="1">
    <citation type="submission" date="2019-07" db="EMBL/GenBank/DDBJ databases">
        <title>Hyphodiscus hymeniophilus genome sequencing and assembly.</title>
        <authorList>
            <person name="Kramer G."/>
            <person name="Nodwell J."/>
        </authorList>
    </citation>
    <scope>NUCLEOTIDE SEQUENCE</scope>
    <source>
        <strain evidence="2">ATCC 34498</strain>
    </source>
</reference>
<feature type="region of interest" description="Disordered" evidence="1">
    <location>
        <begin position="1"/>
        <end position="26"/>
    </location>
</feature>
<evidence type="ECO:0000256" key="1">
    <source>
        <dbReference type="SAM" id="MobiDB-lite"/>
    </source>
</evidence>
<feature type="compositionally biased region" description="Basic residues" evidence="1">
    <location>
        <begin position="1"/>
        <end position="11"/>
    </location>
</feature>
<sequence length="321" mass="36432">MAPATSRKRKYPHEDDNSVNGAVVAPPTSIVNGPPAEDAVIYRSPGLVPDARLKVFDREFHVHSVPLGNEQKISAFEDYQFEREAFQDLLSAIYNRPYTIHHLEQLKKIVSLADFYCALPILSSTIINGLISSDMYESATAGDNTPSDFAFAAPDLIHAAYKLRHPILFRECLIHVVGQWQSITDEQMRNLEENIAIYRLIVREVTYNCRMIMEASQKVMRLLSERCPIQIGREDYPGSGIDNPELLRAVHTGLLKLENPKERHQNIIEVLKADIKGLLTNNLFLDRSGFAAGEDGPHRFYFLCAYISDEEMPWDAESIDW</sequence>
<proteinExistence type="predicted"/>
<organism evidence="2 3">
    <name type="scientific">Hyphodiscus hymeniophilus</name>
    <dbReference type="NCBI Taxonomy" id="353542"/>
    <lineage>
        <taxon>Eukaryota</taxon>
        <taxon>Fungi</taxon>
        <taxon>Dikarya</taxon>
        <taxon>Ascomycota</taxon>
        <taxon>Pezizomycotina</taxon>
        <taxon>Leotiomycetes</taxon>
        <taxon>Helotiales</taxon>
        <taxon>Hyphodiscaceae</taxon>
        <taxon>Hyphodiscus</taxon>
    </lineage>
</organism>
<dbReference type="EMBL" id="VNKQ01000002">
    <property type="protein sequence ID" value="KAG0652444.1"/>
    <property type="molecule type" value="Genomic_DNA"/>
</dbReference>
<dbReference type="PANTHER" id="PTHR38119:SF1">
    <property type="entry name" value="BTB DOMAIN-CONTAINING PROTEIN"/>
    <property type="match status" value="1"/>
</dbReference>
<dbReference type="Proteomes" id="UP000785200">
    <property type="component" value="Unassembled WGS sequence"/>
</dbReference>
<evidence type="ECO:0000313" key="3">
    <source>
        <dbReference type="Proteomes" id="UP000785200"/>
    </source>
</evidence>
<protein>
    <recommendedName>
        <fullName evidence="4">BTB domain-containing protein</fullName>
    </recommendedName>
</protein>
<comment type="caution">
    <text evidence="2">The sequence shown here is derived from an EMBL/GenBank/DDBJ whole genome shotgun (WGS) entry which is preliminary data.</text>
</comment>
<dbReference type="AlphaFoldDB" id="A0A9P6VRV7"/>
<dbReference type="PANTHER" id="PTHR38119">
    <property type="entry name" value="BTB DOMAIN-CONTAINING PROTEIN-RELATED"/>
    <property type="match status" value="1"/>
</dbReference>
<evidence type="ECO:0008006" key="4">
    <source>
        <dbReference type="Google" id="ProtNLM"/>
    </source>
</evidence>
<accession>A0A9P6VRV7</accession>
<keyword evidence="3" id="KW-1185">Reference proteome</keyword>
<dbReference type="OrthoDB" id="2129688at2759"/>
<name>A0A9P6VRV7_9HELO</name>
<evidence type="ECO:0000313" key="2">
    <source>
        <dbReference type="EMBL" id="KAG0652444.1"/>
    </source>
</evidence>
<gene>
    <name evidence="2" type="ORF">D0Z07_0338</name>
</gene>